<dbReference type="Pfam" id="PF00011">
    <property type="entry name" value="HSP20"/>
    <property type="match status" value="1"/>
</dbReference>
<evidence type="ECO:0000313" key="10">
    <source>
        <dbReference type="Proteomes" id="UP001279734"/>
    </source>
</evidence>
<dbReference type="GO" id="GO:0006952">
    <property type="term" value="P:defense response"/>
    <property type="evidence" value="ECO:0007669"/>
    <property type="project" value="UniProtKB-KW"/>
</dbReference>
<dbReference type="InterPro" id="IPR008978">
    <property type="entry name" value="HSP20-like_chaperone"/>
</dbReference>
<evidence type="ECO:0000259" key="8">
    <source>
        <dbReference type="PROSITE" id="PS01031"/>
    </source>
</evidence>
<feature type="compositionally biased region" description="Basic and acidic residues" evidence="6">
    <location>
        <begin position="154"/>
        <end position="185"/>
    </location>
</feature>
<dbReference type="GO" id="GO:0005886">
    <property type="term" value="C:plasma membrane"/>
    <property type="evidence" value="ECO:0007669"/>
    <property type="project" value="UniProtKB-SubCell"/>
</dbReference>
<dbReference type="Proteomes" id="UP001279734">
    <property type="component" value="Unassembled WGS sequence"/>
</dbReference>
<keyword evidence="3" id="KW-0611">Plant defense</keyword>
<sequence>MDARARAASTRVYEDFEPTADWIHEEGVDTYLVYLPDFKKENLRVQLTTSRVLKISGECPISENRWKRFLKEVRVSENCNTKEITAKFEEGVLYIRQPKLITPAEKQEKEKSTVDAPRPQQPKSNLPSQQDPSLPPQDKKFNGSSSANGIPKTTQEENKEDPKKIVENSRGEKENVAKEEMREAKEEEEETSKTTNDARKMEEEVIQRKESEGKPAVVSGKFAAGGFFEEVKKPGNLKKLIAIVALGMLLGLFIINMRKSCQCDNQGLSLMNN</sequence>
<evidence type="ECO:0000313" key="9">
    <source>
        <dbReference type="EMBL" id="GMH11155.1"/>
    </source>
</evidence>
<gene>
    <name evidence="9" type="ORF">Nepgr_012996</name>
</gene>
<dbReference type="GO" id="GO:0034605">
    <property type="term" value="P:cellular response to heat"/>
    <property type="evidence" value="ECO:0007669"/>
    <property type="project" value="TreeGrafter"/>
</dbReference>
<evidence type="ECO:0000256" key="7">
    <source>
        <dbReference type="SAM" id="Phobius"/>
    </source>
</evidence>
<feature type="transmembrane region" description="Helical" evidence="7">
    <location>
        <begin position="240"/>
        <end position="257"/>
    </location>
</feature>
<dbReference type="Gene3D" id="2.60.40.790">
    <property type="match status" value="1"/>
</dbReference>
<feature type="region of interest" description="Disordered" evidence="6">
    <location>
        <begin position="103"/>
        <end position="199"/>
    </location>
</feature>
<feature type="domain" description="SHSP" evidence="8">
    <location>
        <begin position="11"/>
        <end position="117"/>
    </location>
</feature>
<dbReference type="EMBL" id="BSYO01000010">
    <property type="protein sequence ID" value="GMH11155.1"/>
    <property type="molecule type" value="Genomic_DNA"/>
</dbReference>
<dbReference type="AlphaFoldDB" id="A0AAD3SHX3"/>
<feature type="compositionally biased region" description="Polar residues" evidence="6">
    <location>
        <begin position="142"/>
        <end position="153"/>
    </location>
</feature>
<evidence type="ECO:0000256" key="1">
    <source>
        <dbReference type="ARBA" id="ARBA00004162"/>
    </source>
</evidence>
<comment type="similarity">
    <text evidence="4 5">Belongs to the small heat shock protein (HSP20) family.</text>
</comment>
<evidence type="ECO:0000256" key="4">
    <source>
        <dbReference type="PROSITE-ProRule" id="PRU00285"/>
    </source>
</evidence>
<evidence type="ECO:0000256" key="6">
    <source>
        <dbReference type="SAM" id="MobiDB-lite"/>
    </source>
</evidence>
<keyword evidence="7" id="KW-1133">Transmembrane helix</keyword>
<keyword evidence="7" id="KW-0812">Transmembrane</keyword>
<accession>A0AAD3SHX3</accession>
<keyword evidence="2" id="KW-1003">Cell membrane</keyword>
<protein>
    <recommendedName>
        <fullName evidence="8">SHSP domain-containing protein</fullName>
    </recommendedName>
</protein>
<organism evidence="9 10">
    <name type="scientific">Nepenthes gracilis</name>
    <name type="common">Slender pitcher plant</name>
    <dbReference type="NCBI Taxonomy" id="150966"/>
    <lineage>
        <taxon>Eukaryota</taxon>
        <taxon>Viridiplantae</taxon>
        <taxon>Streptophyta</taxon>
        <taxon>Embryophyta</taxon>
        <taxon>Tracheophyta</taxon>
        <taxon>Spermatophyta</taxon>
        <taxon>Magnoliopsida</taxon>
        <taxon>eudicotyledons</taxon>
        <taxon>Gunneridae</taxon>
        <taxon>Pentapetalae</taxon>
        <taxon>Caryophyllales</taxon>
        <taxon>Nepenthaceae</taxon>
        <taxon>Nepenthes</taxon>
    </lineage>
</organism>
<keyword evidence="7" id="KW-0472">Membrane</keyword>
<name>A0AAD3SHX3_NEPGR</name>
<comment type="caution">
    <text evidence="9">The sequence shown here is derived from an EMBL/GenBank/DDBJ whole genome shotgun (WGS) entry which is preliminary data.</text>
</comment>
<reference evidence="9" key="1">
    <citation type="submission" date="2023-05" db="EMBL/GenBank/DDBJ databases">
        <title>Nepenthes gracilis genome sequencing.</title>
        <authorList>
            <person name="Fukushima K."/>
        </authorList>
    </citation>
    <scope>NUCLEOTIDE SEQUENCE</scope>
    <source>
        <strain evidence="9">SING2019-196</strain>
    </source>
</reference>
<evidence type="ECO:0000256" key="5">
    <source>
        <dbReference type="RuleBase" id="RU003616"/>
    </source>
</evidence>
<dbReference type="PANTHER" id="PTHR43670">
    <property type="entry name" value="HEAT SHOCK PROTEIN 26"/>
    <property type="match status" value="1"/>
</dbReference>
<comment type="subcellular location">
    <subcellularLocation>
        <location evidence="1">Cell membrane</location>
        <topology evidence="1">Single-pass membrane protein</topology>
    </subcellularLocation>
</comment>
<dbReference type="CDD" id="cd06464">
    <property type="entry name" value="ACD_sHsps-like"/>
    <property type="match status" value="1"/>
</dbReference>
<evidence type="ECO:0000256" key="2">
    <source>
        <dbReference type="ARBA" id="ARBA00022475"/>
    </source>
</evidence>
<dbReference type="PROSITE" id="PS01031">
    <property type="entry name" value="SHSP"/>
    <property type="match status" value="1"/>
</dbReference>
<proteinExistence type="inferred from homology"/>
<keyword evidence="10" id="KW-1185">Reference proteome</keyword>
<dbReference type="InterPro" id="IPR002068">
    <property type="entry name" value="A-crystallin/Hsp20_dom"/>
</dbReference>
<evidence type="ECO:0000256" key="3">
    <source>
        <dbReference type="ARBA" id="ARBA00022821"/>
    </source>
</evidence>
<dbReference type="SUPFAM" id="SSF49764">
    <property type="entry name" value="HSP20-like chaperones"/>
    <property type="match status" value="1"/>
</dbReference>
<dbReference type="PANTHER" id="PTHR43670:SF73">
    <property type="entry name" value="INACTIVE PROTEIN RESTRICTED TEV MOVEMENT 2-LIKE"/>
    <property type="match status" value="1"/>
</dbReference>